<organism evidence="2 3">
    <name type="scientific">Enterococcus phage 9184</name>
    <dbReference type="NCBI Taxonomy" id="2763103"/>
    <lineage>
        <taxon>Viruses</taxon>
        <taxon>Duplodnaviria</taxon>
        <taxon>Heunggongvirae</taxon>
        <taxon>Uroviricota</taxon>
        <taxon>Caudoviricetes</taxon>
        <taxon>Thiercelinvirus</taxon>
        <taxon>Thiercelinvirus v9184</taxon>
    </lineage>
</organism>
<keyword evidence="1" id="KW-0472">Membrane</keyword>
<protein>
    <submittedName>
        <fullName evidence="2">Uncharacterized protein</fullName>
    </submittedName>
</protein>
<feature type="transmembrane region" description="Helical" evidence="1">
    <location>
        <begin position="54"/>
        <end position="71"/>
    </location>
</feature>
<gene>
    <name evidence="2" type="ORF">phi9184_ORF068</name>
</gene>
<keyword evidence="1" id="KW-0812">Transmembrane</keyword>
<accession>A0A7L8ZIU4</accession>
<evidence type="ECO:0000256" key="1">
    <source>
        <dbReference type="SAM" id="Phobius"/>
    </source>
</evidence>
<dbReference type="EMBL" id="MT939242">
    <property type="protein sequence ID" value="QOI68887.1"/>
    <property type="molecule type" value="Genomic_DNA"/>
</dbReference>
<feature type="transmembrane region" description="Helical" evidence="1">
    <location>
        <begin position="21"/>
        <end position="48"/>
    </location>
</feature>
<keyword evidence="3" id="KW-1185">Reference proteome</keyword>
<evidence type="ECO:0000313" key="3">
    <source>
        <dbReference type="Proteomes" id="UP000593991"/>
    </source>
</evidence>
<name>A0A7L8ZIU4_9CAUD</name>
<dbReference type="Proteomes" id="UP000593991">
    <property type="component" value="Segment"/>
</dbReference>
<keyword evidence="1" id="KW-1133">Transmembrane helix</keyword>
<reference evidence="2 3" key="1">
    <citation type="submission" date="2020-08" db="EMBL/GenBank/DDBJ databases">
        <authorList>
            <person name="Canfield G.S."/>
            <person name="Duerkop B.A."/>
        </authorList>
    </citation>
    <scope>NUCLEOTIDE SEQUENCE [LARGE SCALE GENOMIC DNA]</scope>
</reference>
<evidence type="ECO:0000313" key="2">
    <source>
        <dbReference type="EMBL" id="QOI68887.1"/>
    </source>
</evidence>
<sequence>MHKERIKKKMRDKGLGYTIAVLLVTLTLLAICGIAFYYLGIMVSIALWQAGHPVLAILQFYIAFTSLLYGGSRK</sequence>
<proteinExistence type="predicted"/>